<dbReference type="SUPFAM" id="SSF51735">
    <property type="entry name" value="NAD(P)-binding Rossmann-fold domains"/>
    <property type="match status" value="1"/>
</dbReference>
<dbReference type="OrthoDB" id="329806at2"/>
<reference evidence="2 3" key="1">
    <citation type="submission" date="2014-08" db="EMBL/GenBank/DDBJ databases">
        <title>Porphyromonas gingivicanis strain:COT-022_OH1391 Genome sequencing.</title>
        <authorList>
            <person name="Wallis C."/>
            <person name="Deusch O."/>
            <person name="O'Flynn C."/>
            <person name="Davis I."/>
            <person name="Jospin G."/>
            <person name="Darling A.E."/>
            <person name="Coil D.A."/>
            <person name="Alexiev A."/>
            <person name="Horsfall A."/>
            <person name="Kirkwood N."/>
            <person name="Harris S."/>
            <person name="Eisen J.A."/>
        </authorList>
    </citation>
    <scope>NUCLEOTIDE SEQUENCE [LARGE SCALE GENOMIC DNA]</scope>
    <source>
        <strain evidence="3">COT-022 OH1391</strain>
    </source>
</reference>
<dbReference type="EMBL" id="JQZW01000007">
    <property type="protein sequence ID" value="KGN98310.1"/>
    <property type="molecule type" value="Genomic_DNA"/>
</dbReference>
<dbReference type="AlphaFoldDB" id="A0A0A2G7F9"/>
<dbReference type="InterPro" id="IPR050177">
    <property type="entry name" value="Lipid_A_modif_metabolic_enz"/>
</dbReference>
<evidence type="ECO:0000259" key="1">
    <source>
        <dbReference type="Pfam" id="PF01370"/>
    </source>
</evidence>
<dbReference type="PANTHER" id="PTHR43245:SF58">
    <property type="entry name" value="BLL5923 PROTEIN"/>
    <property type="match status" value="1"/>
</dbReference>
<name>A0A0A2G7F9_9PORP</name>
<feature type="domain" description="NAD-dependent epimerase/dehydratase" evidence="1">
    <location>
        <begin position="4"/>
        <end position="221"/>
    </location>
</feature>
<dbReference type="eggNOG" id="COG0451">
    <property type="taxonomic scope" value="Bacteria"/>
</dbReference>
<proteinExistence type="predicted"/>
<dbReference type="PANTHER" id="PTHR43245">
    <property type="entry name" value="BIFUNCTIONAL POLYMYXIN RESISTANCE PROTEIN ARNA"/>
    <property type="match status" value="1"/>
</dbReference>
<dbReference type="RefSeq" id="WP_036883246.1">
    <property type="nucleotide sequence ID" value="NZ_JQZW01000007.1"/>
</dbReference>
<keyword evidence="3" id="KW-1185">Reference proteome</keyword>
<accession>A0A0A2G7F9</accession>
<dbReference type="Gene3D" id="3.40.50.720">
    <property type="entry name" value="NAD(P)-binding Rossmann-like Domain"/>
    <property type="match status" value="1"/>
</dbReference>
<organism evidence="2 3">
    <name type="scientific">Porphyromonas gingivicanis</name>
    <dbReference type="NCBI Taxonomy" id="266762"/>
    <lineage>
        <taxon>Bacteria</taxon>
        <taxon>Pseudomonadati</taxon>
        <taxon>Bacteroidota</taxon>
        <taxon>Bacteroidia</taxon>
        <taxon>Bacteroidales</taxon>
        <taxon>Porphyromonadaceae</taxon>
        <taxon>Porphyromonas</taxon>
    </lineage>
</organism>
<dbReference type="Proteomes" id="UP000030134">
    <property type="component" value="Unassembled WGS sequence"/>
</dbReference>
<comment type="caution">
    <text evidence="2">The sequence shown here is derived from an EMBL/GenBank/DDBJ whole genome shotgun (WGS) entry which is preliminary data.</text>
</comment>
<dbReference type="STRING" id="266762.HQ36_02515"/>
<dbReference type="Pfam" id="PF01370">
    <property type="entry name" value="Epimerase"/>
    <property type="match status" value="1"/>
</dbReference>
<dbReference type="InterPro" id="IPR036291">
    <property type="entry name" value="NAD(P)-bd_dom_sf"/>
</dbReference>
<gene>
    <name evidence="2" type="ORF">HQ36_02515</name>
</gene>
<protein>
    <recommendedName>
        <fullName evidence="1">NAD-dependent epimerase/dehydratase domain-containing protein</fullName>
    </recommendedName>
</protein>
<evidence type="ECO:0000313" key="2">
    <source>
        <dbReference type="EMBL" id="KGN98310.1"/>
    </source>
</evidence>
<evidence type="ECO:0000313" key="3">
    <source>
        <dbReference type="Proteomes" id="UP000030134"/>
    </source>
</evidence>
<dbReference type="InterPro" id="IPR001509">
    <property type="entry name" value="Epimerase_deHydtase"/>
</dbReference>
<sequence length="314" mass="35666">MNFLITGIDGFVGSSLTSYLGVQHTLYGVDLKEDKREGETHRYLWDDVGDKLPQVDCVIHLAGYAKDTTDESLLSEYIEVNVGLTKIIFDWFLSSEAQTFIFFSSVKAAAPFADMEAVTEEIIPKPIGPYGVSKIRAEEILFERSEEVLRKGKKMYILRPSMIYGPGNQGNLRQLYHLVRRGIPWPFGSFENKRSFCSINNISYIVERISKAKIESGVYNVCDDEPISIRQLLSVIASTVNKPSRVVSLPKFVWRGIASLGSMLKMPFNKIILQKLTENYVVDNRRIKKVLNIKEMPYETTSEVAKTIRSFLNL</sequence>